<feature type="domain" description="N-acetyltransferase" evidence="1">
    <location>
        <begin position="3"/>
        <end position="154"/>
    </location>
</feature>
<dbReference type="GO" id="GO:0016747">
    <property type="term" value="F:acyltransferase activity, transferring groups other than amino-acyl groups"/>
    <property type="evidence" value="ECO:0007669"/>
    <property type="project" value="InterPro"/>
</dbReference>
<gene>
    <name evidence="3" type="ORF">I570_04421</name>
    <name evidence="2" type="ORF">OMU_03939</name>
</gene>
<reference evidence="2 4" key="1">
    <citation type="submission" date="2013-03" db="EMBL/GenBank/DDBJ databases">
        <title>The Genome Sequence of Enterococcus avium ATCC_14025 (Illumina only assembly).</title>
        <authorList>
            <consortium name="The Broad Institute Genomics Platform"/>
            <consortium name="The Broad Institute Genome Sequencing Center for Infectious Disease"/>
            <person name="Earl A."/>
            <person name="Russ C."/>
            <person name="Gilmore M."/>
            <person name="Surin D."/>
            <person name="Walker B."/>
            <person name="Young S."/>
            <person name="Zeng Q."/>
            <person name="Gargeya S."/>
            <person name="Fitzgerald M."/>
            <person name="Haas B."/>
            <person name="Abouelleil A."/>
            <person name="Allen A.W."/>
            <person name="Alvarado L."/>
            <person name="Arachchi H.M."/>
            <person name="Berlin A.M."/>
            <person name="Chapman S.B."/>
            <person name="Gainer-Dewar J."/>
            <person name="Goldberg J."/>
            <person name="Griggs A."/>
            <person name="Gujja S."/>
            <person name="Hansen M."/>
            <person name="Howarth C."/>
            <person name="Imamovic A."/>
            <person name="Ireland A."/>
            <person name="Larimer J."/>
            <person name="McCowan C."/>
            <person name="Murphy C."/>
            <person name="Pearson M."/>
            <person name="Poon T.W."/>
            <person name="Priest M."/>
            <person name="Roberts A."/>
            <person name="Saif S."/>
            <person name="Shea T."/>
            <person name="Sisk P."/>
            <person name="Sykes S."/>
            <person name="Wortman J."/>
            <person name="Nusbaum C."/>
            <person name="Birren B."/>
        </authorList>
    </citation>
    <scope>NUCLEOTIDE SEQUENCE [LARGE SCALE GENOMIC DNA]</scope>
    <source>
        <strain evidence="2 4">ATCC 14025</strain>
    </source>
</reference>
<evidence type="ECO:0000313" key="5">
    <source>
        <dbReference type="Proteomes" id="UP000014107"/>
    </source>
</evidence>
<evidence type="ECO:0000313" key="2">
    <source>
        <dbReference type="EMBL" id="EOT39667.1"/>
    </source>
</evidence>
<dbReference type="Pfam" id="PF13508">
    <property type="entry name" value="Acetyltransf_7"/>
    <property type="match status" value="1"/>
</dbReference>
<reference evidence="3 5" key="2">
    <citation type="submission" date="2013-03" db="EMBL/GenBank/DDBJ databases">
        <title>The Genome Sequence of Enterococcus avium ATCC_14025 (PacBio/Illumina hybrid assembly).</title>
        <authorList>
            <consortium name="The Broad Institute Genomics Platform"/>
            <consortium name="The Broad Institute Genome Sequencing Center for Infectious Disease"/>
            <person name="Earl A."/>
            <person name="Russ C."/>
            <person name="Gilmore M."/>
            <person name="Surin D."/>
            <person name="Walker B."/>
            <person name="Young S."/>
            <person name="Zeng Q."/>
            <person name="Gargeya S."/>
            <person name="Fitzgerald M."/>
            <person name="Haas B."/>
            <person name="Abouelleil A."/>
            <person name="Allen A.W."/>
            <person name="Alvarado L."/>
            <person name="Arachchi H.M."/>
            <person name="Berlin A.M."/>
            <person name="Chapman S.B."/>
            <person name="Gainer-Dewar J."/>
            <person name="Goldberg J."/>
            <person name="Griggs A."/>
            <person name="Gujja S."/>
            <person name="Hansen M."/>
            <person name="Howarth C."/>
            <person name="Imamovic A."/>
            <person name="Ireland A."/>
            <person name="Larimer J."/>
            <person name="McCowan C."/>
            <person name="Murphy C."/>
            <person name="Pearson M."/>
            <person name="Poon T.W."/>
            <person name="Priest M."/>
            <person name="Roberts A."/>
            <person name="Saif S."/>
            <person name="Shea T."/>
            <person name="Sisk P."/>
            <person name="Sykes S."/>
            <person name="Wortman J."/>
            <person name="Nusbaum C."/>
            <person name="Birren B."/>
        </authorList>
    </citation>
    <scope>NUCLEOTIDE SEQUENCE [LARGE SCALE GENOMIC DNA]</scope>
    <source>
        <strain evidence="3 5">ATCC 14025</strain>
    </source>
</reference>
<dbReference type="RefSeq" id="WP_016181706.1">
    <property type="nucleotide sequence ID" value="NZ_KE136367.1"/>
</dbReference>
<proteinExistence type="predicted"/>
<evidence type="ECO:0000259" key="1">
    <source>
        <dbReference type="PROSITE" id="PS51186"/>
    </source>
</evidence>
<sequence>MKLTIRETTKADNETIYLIEKHAFGEVDEADLTEKLLAEPTAQPLLSLLAFDEDKPVGHILFTKAALTNHEQLLVMILGPLAVMPDYQKQGIGGQLIKEGLRLLQQKHVELVFVLGHIEYYPKHGFKPALPLDFQAPYPVEKGKEDAWMVQALKADFPIEDYARTVRCCDEFMRPEYWRE</sequence>
<organism evidence="3 5">
    <name type="scientific">Enterococcus avium ATCC 14025</name>
    <dbReference type="NCBI Taxonomy" id="1140002"/>
    <lineage>
        <taxon>Bacteria</taxon>
        <taxon>Bacillati</taxon>
        <taxon>Bacillota</taxon>
        <taxon>Bacilli</taxon>
        <taxon>Lactobacillales</taxon>
        <taxon>Enterococcaceae</taxon>
        <taxon>Enterococcus</taxon>
    </lineage>
</organism>
<dbReference type="InterPro" id="IPR000182">
    <property type="entry name" value="GNAT_dom"/>
</dbReference>
<evidence type="ECO:0000313" key="4">
    <source>
        <dbReference type="Proteomes" id="UP000014104"/>
    </source>
</evidence>
<dbReference type="Proteomes" id="UP000014104">
    <property type="component" value="Unassembled WGS sequence"/>
</dbReference>
<dbReference type="InterPro" id="IPR016181">
    <property type="entry name" value="Acyl_CoA_acyltransferase"/>
</dbReference>
<dbReference type="AlphaFoldDB" id="A0AAV3IT74"/>
<dbReference type="SUPFAM" id="SSF55729">
    <property type="entry name" value="Acyl-CoA N-acyltransferases (Nat)"/>
    <property type="match status" value="1"/>
</dbReference>
<accession>A0AAV3IT74</accession>
<dbReference type="PROSITE" id="PS51186">
    <property type="entry name" value="GNAT"/>
    <property type="match status" value="1"/>
</dbReference>
<dbReference type="EMBL" id="ASWL01000009">
    <property type="protein sequence ID" value="EOU15766.1"/>
    <property type="molecule type" value="Genomic_DNA"/>
</dbReference>
<protein>
    <recommendedName>
        <fullName evidence="1">N-acetyltransferase domain-containing protein</fullName>
    </recommendedName>
</protein>
<dbReference type="EMBL" id="AHYV01000043">
    <property type="protein sequence ID" value="EOT39667.1"/>
    <property type="molecule type" value="Genomic_DNA"/>
</dbReference>
<name>A0AAV3IT74_ENTAV</name>
<dbReference type="CDD" id="cd04301">
    <property type="entry name" value="NAT_SF"/>
    <property type="match status" value="1"/>
</dbReference>
<evidence type="ECO:0000313" key="3">
    <source>
        <dbReference type="EMBL" id="EOU15766.1"/>
    </source>
</evidence>
<keyword evidence="4" id="KW-1185">Reference proteome</keyword>
<dbReference type="Gene3D" id="3.40.630.30">
    <property type="match status" value="1"/>
</dbReference>
<comment type="caution">
    <text evidence="3">The sequence shown here is derived from an EMBL/GenBank/DDBJ whole genome shotgun (WGS) entry which is preliminary data.</text>
</comment>
<dbReference type="Proteomes" id="UP000014107">
    <property type="component" value="Unassembled WGS sequence"/>
</dbReference>